<comment type="caution">
    <text evidence="4">The sequence shown here is derived from an EMBL/GenBank/DDBJ whole genome shotgun (WGS) entry which is preliminary data.</text>
</comment>
<dbReference type="RefSeq" id="WP_184204483.1">
    <property type="nucleotide sequence ID" value="NZ_JACHIF010000001.1"/>
</dbReference>
<dbReference type="InterPro" id="IPR028344">
    <property type="entry name" value="ParE1/4"/>
</dbReference>
<protein>
    <recommendedName>
        <fullName evidence="3">Toxin</fullName>
    </recommendedName>
</protein>
<organism evidence="4 5">
    <name type="scientific">Prosthecobacter dejongeii</name>
    <dbReference type="NCBI Taxonomy" id="48465"/>
    <lineage>
        <taxon>Bacteria</taxon>
        <taxon>Pseudomonadati</taxon>
        <taxon>Verrucomicrobiota</taxon>
        <taxon>Verrucomicrobiia</taxon>
        <taxon>Verrucomicrobiales</taxon>
        <taxon>Verrucomicrobiaceae</taxon>
        <taxon>Prosthecobacter</taxon>
    </lineage>
</organism>
<dbReference type="InterPro" id="IPR051803">
    <property type="entry name" value="TA_system_RelE-like_toxin"/>
</dbReference>
<comment type="similarity">
    <text evidence="1 3">Belongs to the RelE toxin family.</text>
</comment>
<evidence type="ECO:0000256" key="2">
    <source>
        <dbReference type="ARBA" id="ARBA00022649"/>
    </source>
</evidence>
<evidence type="ECO:0000313" key="5">
    <source>
        <dbReference type="Proteomes" id="UP000534294"/>
    </source>
</evidence>
<dbReference type="PANTHER" id="PTHR33755">
    <property type="entry name" value="TOXIN PARE1-RELATED"/>
    <property type="match status" value="1"/>
</dbReference>
<dbReference type="PANTHER" id="PTHR33755:SF9">
    <property type="entry name" value="TOXIN PARE1"/>
    <property type="match status" value="1"/>
</dbReference>
<keyword evidence="2" id="KW-1277">Toxin-antitoxin system</keyword>
<dbReference type="Proteomes" id="UP000534294">
    <property type="component" value="Unassembled WGS sequence"/>
</dbReference>
<keyword evidence="5" id="KW-1185">Reference proteome</keyword>
<evidence type="ECO:0000256" key="3">
    <source>
        <dbReference type="PIRNR" id="PIRNR029218"/>
    </source>
</evidence>
<proteinExistence type="inferred from homology"/>
<dbReference type="InterPro" id="IPR035093">
    <property type="entry name" value="RelE/ParE_toxin_dom_sf"/>
</dbReference>
<accession>A0A7W7YH05</accession>
<name>A0A7W7YH05_9BACT</name>
<reference evidence="4 5" key="1">
    <citation type="submission" date="2020-08" db="EMBL/GenBank/DDBJ databases">
        <title>Genomic Encyclopedia of Type Strains, Phase IV (KMG-IV): sequencing the most valuable type-strain genomes for metagenomic binning, comparative biology and taxonomic classification.</title>
        <authorList>
            <person name="Goeker M."/>
        </authorList>
    </citation>
    <scope>NUCLEOTIDE SEQUENCE [LARGE SCALE GENOMIC DNA]</scope>
    <source>
        <strain evidence="4 5">DSM 12251</strain>
    </source>
</reference>
<dbReference type="InterPro" id="IPR007712">
    <property type="entry name" value="RelE/ParE_toxin"/>
</dbReference>
<evidence type="ECO:0000313" key="4">
    <source>
        <dbReference type="EMBL" id="MBB5036040.1"/>
    </source>
</evidence>
<dbReference type="PIRSF" id="PIRSF029218">
    <property type="entry name" value="ParE"/>
    <property type="match status" value="1"/>
</dbReference>
<dbReference type="AlphaFoldDB" id="A0A7W7YH05"/>
<gene>
    <name evidence="4" type="ORF">HNQ64_000274</name>
</gene>
<dbReference type="EMBL" id="JACHIF010000001">
    <property type="protein sequence ID" value="MBB5036040.1"/>
    <property type="molecule type" value="Genomic_DNA"/>
</dbReference>
<sequence>MTFRLSHAALEDLQSIDDYTVQTWDAEQADRYLAMIWATFERIAKHPTRWRIRADLHQDCRICFSGRHAILYRLQDGAIEIARVLHDAMDFPVHASDLFQGHE</sequence>
<dbReference type="Gene3D" id="3.30.2310.20">
    <property type="entry name" value="RelE-like"/>
    <property type="match status" value="1"/>
</dbReference>
<dbReference type="Pfam" id="PF05016">
    <property type="entry name" value="ParE_toxin"/>
    <property type="match status" value="1"/>
</dbReference>
<evidence type="ECO:0000256" key="1">
    <source>
        <dbReference type="ARBA" id="ARBA00006226"/>
    </source>
</evidence>